<dbReference type="Proteomes" id="UP000070160">
    <property type="component" value="Unassembled WGS sequence"/>
</dbReference>
<evidence type="ECO:0000256" key="1">
    <source>
        <dbReference type="SAM" id="Phobius"/>
    </source>
</evidence>
<reference evidence="4" key="2">
    <citation type="submission" date="2016-01" db="EMBL/GenBank/DDBJ databases">
        <authorList>
            <person name="Mitreva M."/>
            <person name="Pepin K.H."/>
            <person name="Mihindukulasuriya K.A."/>
            <person name="Fulton R."/>
            <person name="Fronick C."/>
            <person name="O'Laughlin M."/>
            <person name="Miner T."/>
            <person name="Herter B."/>
            <person name="Rosa B.A."/>
            <person name="Cordes M."/>
            <person name="Tomlinson C."/>
            <person name="Wollam A."/>
            <person name="Palsikar V.B."/>
            <person name="Mardis E.R."/>
            <person name="Wilson R.K."/>
        </authorList>
    </citation>
    <scope>NUCLEOTIDE SEQUENCE [LARGE SCALE GENOMIC DNA]</scope>
    <source>
        <strain evidence="4">KA00182</strain>
    </source>
</reference>
<evidence type="ECO:0000313" key="4">
    <source>
        <dbReference type="Proteomes" id="UP000070160"/>
    </source>
</evidence>
<reference evidence="3 5" key="3">
    <citation type="submission" date="2017-05" db="EMBL/GenBank/DDBJ databases">
        <authorList>
            <person name="Song R."/>
            <person name="Chenine A.L."/>
            <person name="Ruprecht R.M."/>
        </authorList>
    </citation>
    <scope>NUCLEOTIDE SEQUENCE [LARGE SCALE GENOMIC DNA]</scope>
    <source>
        <strain evidence="3 5">KA00229</strain>
    </source>
</reference>
<feature type="transmembrane region" description="Helical" evidence="1">
    <location>
        <begin position="9"/>
        <end position="30"/>
    </location>
</feature>
<gene>
    <name evidence="3" type="ORF">CAL30_00550</name>
    <name evidence="2" type="ORF">HMPREF3182_01066</name>
</gene>
<feature type="transmembrane region" description="Helical" evidence="1">
    <location>
        <begin position="65"/>
        <end position="86"/>
    </location>
</feature>
<comment type="caution">
    <text evidence="2">The sequence shown here is derived from an EMBL/GenBank/DDBJ whole genome shotgun (WGS) entry which is preliminary data.</text>
</comment>
<evidence type="ECO:0000313" key="3">
    <source>
        <dbReference type="EMBL" id="PNH22487.1"/>
    </source>
</evidence>
<dbReference type="RefSeq" id="WP_007392770.1">
    <property type="nucleotide sequence ID" value="NZ_KQ960952.1"/>
</dbReference>
<proteinExistence type="predicted"/>
<dbReference type="AlphaFoldDB" id="A0A134CEM4"/>
<keyword evidence="4" id="KW-1185">Reference proteome</keyword>
<name>A0A134CEM4_9FIRM</name>
<dbReference type="Proteomes" id="UP000242958">
    <property type="component" value="Unassembled WGS sequence"/>
</dbReference>
<accession>A0A2J8BCI9</accession>
<accession>A0A134CEM4</accession>
<dbReference type="EMBL" id="LSDT01000044">
    <property type="protein sequence ID" value="KXB90642.1"/>
    <property type="molecule type" value="Genomic_DNA"/>
</dbReference>
<dbReference type="STRING" id="1588748.HMPREF3182_01066"/>
<keyword evidence="1" id="KW-1133">Transmembrane helix</keyword>
<organism evidence="2 4">
    <name type="scientific">Megasphaera hutchinsoni</name>
    <dbReference type="NCBI Taxonomy" id="1588748"/>
    <lineage>
        <taxon>Bacteria</taxon>
        <taxon>Bacillati</taxon>
        <taxon>Bacillota</taxon>
        <taxon>Negativicutes</taxon>
        <taxon>Veillonellales</taxon>
        <taxon>Veillonellaceae</taxon>
        <taxon>Megasphaera</taxon>
    </lineage>
</organism>
<keyword evidence="1" id="KW-0812">Transmembrane</keyword>
<dbReference type="PATRIC" id="fig|1588748.3.peg.1024"/>
<dbReference type="InterPro" id="IPR025470">
    <property type="entry name" value="DUF4321"/>
</dbReference>
<evidence type="ECO:0008006" key="6">
    <source>
        <dbReference type="Google" id="ProtNLM"/>
    </source>
</evidence>
<evidence type="ECO:0000313" key="5">
    <source>
        <dbReference type="Proteomes" id="UP000242958"/>
    </source>
</evidence>
<dbReference type="EMBL" id="NFMF01000001">
    <property type="protein sequence ID" value="PNH22487.1"/>
    <property type="molecule type" value="Genomic_DNA"/>
</dbReference>
<evidence type="ECO:0000313" key="2">
    <source>
        <dbReference type="EMBL" id="KXB90642.1"/>
    </source>
</evidence>
<keyword evidence="1" id="KW-0472">Membrane</keyword>
<reference evidence="2" key="1">
    <citation type="submission" date="2016-01" db="EMBL/GenBank/DDBJ databases">
        <authorList>
            <person name="Oliw E.H."/>
        </authorList>
    </citation>
    <scope>NUCLEOTIDE SEQUENCE [LARGE SCALE GENOMIC DNA]</scope>
    <source>
        <strain evidence="2">KA00182</strain>
    </source>
</reference>
<dbReference type="Pfam" id="PF14209">
    <property type="entry name" value="DUF4321"/>
    <property type="match status" value="1"/>
</dbReference>
<protein>
    <recommendedName>
        <fullName evidence="6">DUF4321 domain-containing protein</fullName>
    </recommendedName>
</protein>
<sequence length="89" mass="9899">MKRFSSQSTFVIIVILVLGGIFGGIIGELINTSEIGNTISLLTEHHEIFNINNIAINLYIIEFNFGLHFAPNVLSIIGIIIAWFIARKL</sequence>